<comment type="similarity">
    <text evidence="1 11">Belongs to the thymidylate kinase family.</text>
</comment>
<feature type="domain" description="Thymidylate kinase-like" evidence="12">
    <location>
        <begin position="9"/>
        <end position="194"/>
    </location>
</feature>
<reference evidence="13 14" key="1">
    <citation type="submission" date="2013-04" db="EMBL/GenBank/DDBJ databases">
        <title>The Genome Sequence of Propionimicrobium lymphophilum ACS-093-V-SCH5.</title>
        <authorList>
            <consortium name="The Broad Institute Genomics Platform"/>
            <person name="Earl A."/>
            <person name="Ward D."/>
            <person name="Feldgarden M."/>
            <person name="Gevers D."/>
            <person name="Saerens B."/>
            <person name="Vaneechoutte M."/>
            <person name="Walker B."/>
            <person name="Young S."/>
            <person name="Zeng Q."/>
            <person name="Gargeya S."/>
            <person name="Fitzgerald M."/>
            <person name="Haas B."/>
            <person name="Abouelleil A."/>
            <person name="Allen A.W."/>
            <person name="Alvarado L."/>
            <person name="Arachchi H.M."/>
            <person name="Berlin A.M."/>
            <person name="Chapman S.B."/>
            <person name="Gainer-Dewar J."/>
            <person name="Goldberg J."/>
            <person name="Griggs A."/>
            <person name="Gujja S."/>
            <person name="Hansen M."/>
            <person name="Howarth C."/>
            <person name="Imamovic A."/>
            <person name="Ireland A."/>
            <person name="Larimer J."/>
            <person name="McCowan C."/>
            <person name="Murphy C."/>
            <person name="Pearson M."/>
            <person name="Poon T.W."/>
            <person name="Priest M."/>
            <person name="Roberts A."/>
            <person name="Saif S."/>
            <person name="Shea T."/>
            <person name="Sisk P."/>
            <person name="Sykes S."/>
            <person name="Wortman J."/>
            <person name="Nusbaum C."/>
            <person name="Birren B."/>
        </authorList>
    </citation>
    <scope>NUCLEOTIDE SEQUENCE [LARGE SCALE GENOMIC DNA]</scope>
    <source>
        <strain evidence="13 14">ACS-093-V-SCH5</strain>
    </source>
</reference>
<proteinExistence type="inferred from homology"/>
<evidence type="ECO:0000256" key="3">
    <source>
        <dbReference type="ARBA" id="ARBA00017144"/>
    </source>
</evidence>
<comment type="catalytic activity">
    <reaction evidence="9 11">
        <text>dTMP + ATP = dTDP + ADP</text>
        <dbReference type="Rhea" id="RHEA:13517"/>
        <dbReference type="ChEBI" id="CHEBI:30616"/>
        <dbReference type="ChEBI" id="CHEBI:58369"/>
        <dbReference type="ChEBI" id="CHEBI:63528"/>
        <dbReference type="ChEBI" id="CHEBI:456216"/>
        <dbReference type="EC" id="2.7.4.9"/>
    </reaction>
</comment>
<evidence type="ECO:0000313" key="14">
    <source>
        <dbReference type="Proteomes" id="UP000014417"/>
    </source>
</evidence>
<evidence type="ECO:0000256" key="4">
    <source>
        <dbReference type="ARBA" id="ARBA00022679"/>
    </source>
</evidence>
<feature type="binding site" evidence="11">
    <location>
        <begin position="11"/>
        <end position="18"/>
    </location>
    <ligand>
        <name>ATP</name>
        <dbReference type="ChEBI" id="CHEBI:30616"/>
    </ligand>
</feature>
<dbReference type="RefSeq" id="WP_016456740.1">
    <property type="nucleotide sequence ID" value="NZ_KE150269.1"/>
</dbReference>
<dbReference type="PATRIC" id="fig|883161.3.peg.1922"/>
<dbReference type="GO" id="GO:0006235">
    <property type="term" value="P:dTTP biosynthetic process"/>
    <property type="evidence" value="ECO:0007669"/>
    <property type="project" value="UniProtKB-UniRule"/>
</dbReference>
<dbReference type="EMBL" id="AGZR01000009">
    <property type="protein sequence ID" value="EPD32365.1"/>
    <property type="molecule type" value="Genomic_DNA"/>
</dbReference>
<dbReference type="GO" id="GO:0005524">
    <property type="term" value="F:ATP binding"/>
    <property type="evidence" value="ECO:0007669"/>
    <property type="project" value="UniProtKB-UniRule"/>
</dbReference>
<dbReference type="GO" id="GO:0006233">
    <property type="term" value="P:dTDP biosynthetic process"/>
    <property type="evidence" value="ECO:0007669"/>
    <property type="project" value="InterPro"/>
</dbReference>
<dbReference type="InterPro" id="IPR027417">
    <property type="entry name" value="P-loop_NTPase"/>
</dbReference>
<dbReference type="NCBIfam" id="TIGR00041">
    <property type="entry name" value="DTMP_kinase"/>
    <property type="match status" value="1"/>
</dbReference>
<evidence type="ECO:0000256" key="9">
    <source>
        <dbReference type="ARBA" id="ARBA00048743"/>
    </source>
</evidence>
<evidence type="ECO:0000256" key="2">
    <source>
        <dbReference type="ARBA" id="ARBA00012980"/>
    </source>
</evidence>
<name>S2W200_9ACTN</name>
<evidence type="ECO:0000256" key="10">
    <source>
        <dbReference type="ARBA" id="ARBA00057735"/>
    </source>
</evidence>
<dbReference type="GO" id="GO:0004798">
    <property type="term" value="F:dTMP kinase activity"/>
    <property type="evidence" value="ECO:0007669"/>
    <property type="project" value="UniProtKB-UniRule"/>
</dbReference>
<dbReference type="AlphaFoldDB" id="S2W200"/>
<evidence type="ECO:0000256" key="5">
    <source>
        <dbReference type="ARBA" id="ARBA00022727"/>
    </source>
</evidence>
<dbReference type="HOGENOM" id="CLU_049131_0_2_11"/>
<dbReference type="InterPro" id="IPR018094">
    <property type="entry name" value="Thymidylate_kinase"/>
</dbReference>
<dbReference type="STRING" id="883161.HMPREF9306_01934"/>
<protein>
    <recommendedName>
        <fullName evidence="3 11">Thymidylate kinase</fullName>
        <ecNumber evidence="2 11">2.7.4.9</ecNumber>
    </recommendedName>
    <alternativeName>
        <fullName evidence="11">dTMP kinase</fullName>
    </alternativeName>
</protein>
<gene>
    <name evidence="11" type="primary">tmk</name>
    <name evidence="13" type="ORF">HMPREF9306_01934</name>
</gene>
<dbReference type="Pfam" id="PF02223">
    <property type="entry name" value="Thymidylate_kin"/>
    <property type="match status" value="1"/>
</dbReference>
<accession>S2W200</accession>
<evidence type="ECO:0000256" key="1">
    <source>
        <dbReference type="ARBA" id="ARBA00009776"/>
    </source>
</evidence>
<dbReference type="PANTHER" id="PTHR10344">
    <property type="entry name" value="THYMIDYLATE KINASE"/>
    <property type="match status" value="1"/>
</dbReference>
<comment type="function">
    <text evidence="10 11">Phosphorylation of dTMP to form dTDP in both de novo and salvage pathways of dTTP synthesis.</text>
</comment>
<dbReference type="EC" id="2.7.4.9" evidence="2 11"/>
<sequence length="207" mass="22872">MGKGRFIVFEGGDCAGKTTQVNRLSRRLRVAGIEHIVTRQPGGTKTGDVVRSLLLDTDQELDYRCEALLYSADKAQHLAEVVRPALDRGVVVLCDRYVDSMLAYQGFGRGIATDELEALARWATSDMRPDLTVLLDVDPSQAVEIKGKKDRLESAGNEFHARVRQGFLDLASRDPQRYLVLNARDRISTISDAISVEVAKLLGLESL</sequence>
<dbReference type="FunFam" id="3.40.50.300:FF:000225">
    <property type="entry name" value="Thymidylate kinase"/>
    <property type="match status" value="1"/>
</dbReference>
<dbReference type="Proteomes" id="UP000014417">
    <property type="component" value="Unassembled WGS sequence"/>
</dbReference>
<organism evidence="13 14">
    <name type="scientific">Propionimicrobium lymphophilum ACS-093-V-SCH5</name>
    <dbReference type="NCBI Taxonomy" id="883161"/>
    <lineage>
        <taxon>Bacteria</taxon>
        <taxon>Bacillati</taxon>
        <taxon>Actinomycetota</taxon>
        <taxon>Actinomycetes</taxon>
        <taxon>Propionibacteriales</taxon>
        <taxon>Propionibacteriaceae</taxon>
        <taxon>Propionimicrobium</taxon>
    </lineage>
</organism>
<keyword evidence="5 11" id="KW-0545">Nucleotide biosynthesis</keyword>
<dbReference type="CDD" id="cd01672">
    <property type="entry name" value="TMPK"/>
    <property type="match status" value="1"/>
</dbReference>
<evidence type="ECO:0000256" key="8">
    <source>
        <dbReference type="ARBA" id="ARBA00022840"/>
    </source>
</evidence>
<dbReference type="InterPro" id="IPR039430">
    <property type="entry name" value="Thymidylate_kin-like_dom"/>
</dbReference>
<evidence type="ECO:0000256" key="7">
    <source>
        <dbReference type="ARBA" id="ARBA00022777"/>
    </source>
</evidence>
<dbReference type="Gene3D" id="3.40.50.300">
    <property type="entry name" value="P-loop containing nucleotide triphosphate hydrolases"/>
    <property type="match status" value="1"/>
</dbReference>
<dbReference type="GO" id="GO:0006227">
    <property type="term" value="P:dUDP biosynthetic process"/>
    <property type="evidence" value="ECO:0007669"/>
    <property type="project" value="TreeGrafter"/>
</dbReference>
<dbReference type="SUPFAM" id="SSF52540">
    <property type="entry name" value="P-loop containing nucleoside triphosphate hydrolases"/>
    <property type="match status" value="1"/>
</dbReference>
<keyword evidence="6 11" id="KW-0547">Nucleotide-binding</keyword>
<keyword evidence="4 11" id="KW-0808">Transferase</keyword>
<dbReference type="HAMAP" id="MF_00165">
    <property type="entry name" value="Thymidylate_kinase"/>
    <property type="match status" value="1"/>
</dbReference>
<evidence type="ECO:0000256" key="11">
    <source>
        <dbReference type="HAMAP-Rule" id="MF_00165"/>
    </source>
</evidence>
<evidence type="ECO:0000313" key="13">
    <source>
        <dbReference type="EMBL" id="EPD32365.1"/>
    </source>
</evidence>
<keyword evidence="14" id="KW-1185">Reference proteome</keyword>
<dbReference type="GO" id="GO:0005829">
    <property type="term" value="C:cytosol"/>
    <property type="evidence" value="ECO:0007669"/>
    <property type="project" value="TreeGrafter"/>
</dbReference>
<dbReference type="OrthoDB" id="9774907at2"/>
<dbReference type="PANTHER" id="PTHR10344:SF4">
    <property type="entry name" value="UMP-CMP KINASE 2, MITOCHONDRIAL"/>
    <property type="match status" value="1"/>
</dbReference>
<keyword evidence="7 11" id="KW-0418">Kinase</keyword>
<evidence type="ECO:0000259" key="12">
    <source>
        <dbReference type="Pfam" id="PF02223"/>
    </source>
</evidence>
<keyword evidence="8 11" id="KW-0067">ATP-binding</keyword>
<comment type="caution">
    <text evidence="13">The sequence shown here is derived from an EMBL/GenBank/DDBJ whole genome shotgun (WGS) entry which is preliminary data.</text>
</comment>
<evidence type="ECO:0000256" key="6">
    <source>
        <dbReference type="ARBA" id="ARBA00022741"/>
    </source>
</evidence>